<keyword evidence="1" id="KW-0175">Coiled coil</keyword>
<evidence type="ECO:0000313" key="2">
    <source>
        <dbReference type="EMBL" id="JAT03726.1"/>
    </source>
</evidence>
<gene>
    <name evidence="2" type="ORF">g.57041</name>
</gene>
<sequence>SVSAVQDEIKGMRDCVIKLEGEQEKLQERCSRLEHANDALAGEVRDLQQRLHDTEQHSRSANVEIVGLPKTDNENIVDCLQHIAGSLGLEFRMEDISIAHRLRAYSTRRHVHPPIIVQFVSRRVKEDWLRA</sequence>
<protein>
    <submittedName>
        <fullName evidence="2">Uncharacterized protein</fullName>
    </submittedName>
</protein>
<feature type="non-terminal residue" evidence="2">
    <location>
        <position position="131"/>
    </location>
</feature>
<feature type="coiled-coil region" evidence="1">
    <location>
        <begin position="16"/>
        <end position="64"/>
    </location>
</feature>
<feature type="non-terminal residue" evidence="2">
    <location>
        <position position="1"/>
    </location>
</feature>
<dbReference type="AlphaFoldDB" id="A0A1B6JWZ1"/>
<name>A0A1B6JWZ1_9HEMI</name>
<organism evidence="2">
    <name type="scientific">Homalodisca liturata</name>
    <dbReference type="NCBI Taxonomy" id="320908"/>
    <lineage>
        <taxon>Eukaryota</taxon>
        <taxon>Metazoa</taxon>
        <taxon>Ecdysozoa</taxon>
        <taxon>Arthropoda</taxon>
        <taxon>Hexapoda</taxon>
        <taxon>Insecta</taxon>
        <taxon>Pterygota</taxon>
        <taxon>Neoptera</taxon>
        <taxon>Paraneoptera</taxon>
        <taxon>Hemiptera</taxon>
        <taxon>Auchenorrhyncha</taxon>
        <taxon>Membracoidea</taxon>
        <taxon>Cicadellidae</taxon>
        <taxon>Cicadellinae</taxon>
        <taxon>Proconiini</taxon>
        <taxon>Homalodisca</taxon>
    </lineage>
</organism>
<evidence type="ECO:0000256" key="1">
    <source>
        <dbReference type="SAM" id="Coils"/>
    </source>
</evidence>
<reference evidence="2" key="1">
    <citation type="submission" date="2015-11" db="EMBL/GenBank/DDBJ databases">
        <title>De novo transcriptome assembly of four potential Pierce s Disease insect vectors from Arizona vineyards.</title>
        <authorList>
            <person name="Tassone E.E."/>
        </authorList>
    </citation>
    <scope>NUCLEOTIDE SEQUENCE</scope>
</reference>
<dbReference type="EMBL" id="GECU01003981">
    <property type="protein sequence ID" value="JAT03726.1"/>
    <property type="molecule type" value="Transcribed_RNA"/>
</dbReference>
<proteinExistence type="predicted"/>
<accession>A0A1B6JWZ1</accession>